<evidence type="ECO:0000313" key="2">
    <source>
        <dbReference type="Proteomes" id="UP001517247"/>
    </source>
</evidence>
<protein>
    <submittedName>
        <fullName evidence="1">Imm68 putative immunity domain-containing protein</fullName>
    </submittedName>
</protein>
<organism evidence="1 2">
    <name type="scientific">Pedobacter ureilyticus</name>
    <dbReference type="NCBI Taxonomy" id="1393051"/>
    <lineage>
        <taxon>Bacteria</taxon>
        <taxon>Pseudomonadati</taxon>
        <taxon>Bacteroidota</taxon>
        <taxon>Sphingobacteriia</taxon>
        <taxon>Sphingobacteriales</taxon>
        <taxon>Sphingobacteriaceae</taxon>
        <taxon>Pedobacter</taxon>
    </lineage>
</organism>
<dbReference type="InterPro" id="IPR028276">
    <property type="entry name" value="Imm68"/>
</dbReference>
<keyword evidence="2" id="KW-1185">Reference proteome</keyword>
<proteinExistence type="predicted"/>
<sequence>MFIEKWKDTAFGSDYGSDFQSFLEEIASGKLTLKEIFENCDLEKYFNNPELLKQRTDNNVQLTNSSFEQFVHYEDAVIALSAIVAESVANGSADLSLAYGSDVLIFDVTKEEITKLKNALTYIHDNPNLFVLFEMLDEDEKKETLKDIADIIEQLQISAEKK</sequence>
<name>A0ABW9J1F1_9SPHI</name>
<accession>A0ABW9J1F1</accession>
<comment type="caution">
    <text evidence="1">The sequence shown here is derived from an EMBL/GenBank/DDBJ whole genome shotgun (WGS) entry which is preliminary data.</text>
</comment>
<dbReference type="Proteomes" id="UP001517247">
    <property type="component" value="Unassembled WGS sequence"/>
</dbReference>
<gene>
    <name evidence="1" type="ORF">E6A44_002230</name>
</gene>
<evidence type="ECO:0000313" key="1">
    <source>
        <dbReference type="EMBL" id="MFN0254368.1"/>
    </source>
</evidence>
<dbReference type="Pfam" id="PF15583">
    <property type="entry name" value="Imm68"/>
    <property type="match status" value="1"/>
</dbReference>
<reference evidence="1 2" key="1">
    <citation type="submission" date="2024-12" db="EMBL/GenBank/DDBJ databases">
        <authorList>
            <person name="Hu S."/>
        </authorList>
    </citation>
    <scope>NUCLEOTIDE SEQUENCE [LARGE SCALE GENOMIC DNA]</scope>
    <source>
        <strain evidence="1 2">THG-T11</strain>
    </source>
</reference>
<dbReference type="EMBL" id="SSHJ02000001">
    <property type="protein sequence ID" value="MFN0254368.1"/>
    <property type="molecule type" value="Genomic_DNA"/>
</dbReference>
<dbReference type="RefSeq" id="WP_138721529.1">
    <property type="nucleotide sequence ID" value="NZ_SSHJ02000001.1"/>
</dbReference>